<keyword evidence="2" id="KW-0677">Repeat</keyword>
<feature type="region of interest" description="Disordered" evidence="4">
    <location>
        <begin position="974"/>
        <end position="1035"/>
    </location>
</feature>
<evidence type="ECO:0000256" key="4">
    <source>
        <dbReference type="SAM" id="MobiDB-lite"/>
    </source>
</evidence>
<evidence type="ECO:0000256" key="1">
    <source>
        <dbReference type="ARBA" id="ARBA00022441"/>
    </source>
</evidence>
<gene>
    <name evidence="5" type="ORF">SLEP1_g41356</name>
</gene>
<accession>A0AAV5L6K5</accession>
<feature type="coiled-coil region" evidence="3">
    <location>
        <begin position="865"/>
        <end position="906"/>
    </location>
</feature>
<keyword evidence="1" id="KW-0880">Kelch repeat</keyword>
<dbReference type="InterPro" id="IPR011043">
    <property type="entry name" value="Gal_Oxase/kelch_b-propeller"/>
</dbReference>
<evidence type="ECO:0000313" key="5">
    <source>
        <dbReference type="EMBL" id="GKV32777.1"/>
    </source>
</evidence>
<dbReference type="PANTHER" id="PTHR24412">
    <property type="entry name" value="KELCH PROTEIN"/>
    <property type="match status" value="1"/>
</dbReference>
<feature type="region of interest" description="Disordered" evidence="4">
    <location>
        <begin position="816"/>
        <end position="862"/>
    </location>
</feature>
<reference evidence="5 6" key="1">
    <citation type="journal article" date="2021" name="Commun. Biol.">
        <title>The genome of Shorea leprosula (Dipterocarpaceae) highlights the ecological relevance of drought in aseasonal tropical rainforests.</title>
        <authorList>
            <person name="Ng K.K.S."/>
            <person name="Kobayashi M.J."/>
            <person name="Fawcett J.A."/>
            <person name="Hatakeyama M."/>
            <person name="Paape T."/>
            <person name="Ng C.H."/>
            <person name="Ang C.C."/>
            <person name="Tnah L.H."/>
            <person name="Lee C.T."/>
            <person name="Nishiyama T."/>
            <person name="Sese J."/>
            <person name="O'Brien M.J."/>
            <person name="Copetti D."/>
            <person name="Mohd Noor M.I."/>
            <person name="Ong R.C."/>
            <person name="Putra M."/>
            <person name="Sireger I.Z."/>
            <person name="Indrioko S."/>
            <person name="Kosugi Y."/>
            <person name="Izuno A."/>
            <person name="Isagi Y."/>
            <person name="Lee S.L."/>
            <person name="Shimizu K.K."/>
        </authorList>
    </citation>
    <scope>NUCLEOTIDE SEQUENCE [LARGE SCALE GENOMIC DNA]</scope>
    <source>
        <strain evidence="5">214</strain>
    </source>
</reference>
<dbReference type="SUPFAM" id="SSF117281">
    <property type="entry name" value="Kelch motif"/>
    <property type="match status" value="1"/>
</dbReference>
<dbReference type="PANTHER" id="PTHR24412:SF489">
    <property type="entry name" value="RING FINGER DOMAIN AND KELCH REPEAT-CONTAINING PROTEIN DDB_G0271372"/>
    <property type="match status" value="1"/>
</dbReference>
<sequence>MGEKAILFQAVVPIGERRSMMNAWFKIQPTTGKISGPFHASQQPFRLGISSTIVSPSLRTNLLSLHTTPLSLYTIGGRVPNHFVLSDCISWVSFSRYFGFGNLSIYGQGVFKEWKTSKLPSPCVDSVLGVYGKYLCILPGVWKYGYYRIDEDEYLTNQKGYIWDTSENKCLETRIDPPKVEGEKWQWRRIRACAPLDGEGLLIAMDGEKNNFFLYNPENNDWQICNMKDPLPKFIGETSFAASGGKLYILEVPVKSPAFLYIYNINGGERRLEKDKIPILEFVDDLWSMDKWDRGVRLVHLADDMLGRSRRSRQSDKLCFLWLGPVSYENENGWPPVRTLHHLKIEVPFCSDQPTKVVDNKVFRTNITDLLDCLPCDPLMLETEADEVLIPRASGTTAAARENTLLFQAVVRSGQSDLTMNAWFKIKPTHEICGPFHVRQPFRLGMSSTFVGSSLYAIGGEVPSSRLCKSGYISWLDTRSPFNGWEVGELPSPCVDPVICVCGDFLYIFTELEGYIWDTRVNCFLATILLPRVVGGGERQWRRIRACAALDRQGLLIAMDGEKNNFFLYNPENNDWRIYNVKDPLPKFSGETSFAVSNGRLYILEVQVKFPVMLYIYDIMEGKLVKGKMPIPISSNDLLRLGEYYKITVCRLVPVANDKLFFLSLLRVFPSFSEGELGTTLLEYRKFKFSFNHNPSNSEVEVESCIEYSGYCSIANVTNLLDCLPCGPEQFEVEGKSPPDYLLTQLADPFHEQKGQITAEPETESSSEYSLSRGKMIREITAADEVEMRHILVAPRKHPSYRSYWIWEKEKERAKERKKKITAEPETEPSSEDSHSGGENIPEIPAAETDEEKRKRKMLKKAVANKNYRERIRKRAKLADKLESENEELREEIASQKLMVVDLTKRLAEEEKVDDPQNSFPMLLGVTEALTKMKEKKKKYKRRAAEADNIELENLQLRQEIASLKARMDELLKRPAGLEGAEEEQYAVGEKGKEQYKDTSANPVPPEASSRPHQGTSPDKDSSDSEIYPETDSET</sequence>
<proteinExistence type="predicted"/>
<protein>
    <recommendedName>
        <fullName evidence="7">BZIP domain-containing protein</fullName>
    </recommendedName>
</protein>
<organism evidence="5 6">
    <name type="scientific">Rubroshorea leprosula</name>
    <dbReference type="NCBI Taxonomy" id="152421"/>
    <lineage>
        <taxon>Eukaryota</taxon>
        <taxon>Viridiplantae</taxon>
        <taxon>Streptophyta</taxon>
        <taxon>Embryophyta</taxon>
        <taxon>Tracheophyta</taxon>
        <taxon>Spermatophyta</taxon>
        <taxon>Magnoliopsida</taxon>
        <taxon>eudicotyledons</taxon>
        <taxon>Gunneridae</taxon>
        <taxon>Pentapetalae</taxon>
        <taxon>rosids</taxon>
        <taxon>malvids</taxon>
        <taxon>Malvales</taxon>
        <taxon>Dipterocarpaceae</taxon>
        <taxon>Rubroshorea</taxon>
    </lineage>
</organism>
<dbReference type="Gene3D" id="2.120.10.80">
    <property type="entry name" value="Kelch-type beta propeller"/>
    <property type="match status" value="1"/>
</dbReference>
<keyword evidence="6" id="KW-1185">Reference proteome</keyword>
<feature type="coiled-coil region" evidence="3">
    <location>
        <begin position="930"/>
        <end position="974"/>
    </location>
</feature>
<dbReference type="EMBL" id="BPVZ01000097">
    <property type="protein sequence ID" value="GKV32777.1"/>
    <property type="molecule type" value="Genomic_DNA"/>
</dbReference>
<evidence type="ECO:0000313" key="6">
    <source>
        <dbReference type="Proteomes" id="UP001054252"/>
    </source>
</evidence>
<evidence type="ECO:0000256" key="3">
    <source>
        <dbReference type="SAM" id="Coils"/>
    </source>
</evidence>
<evidence type="ECO:0008006" key="7">
    <source>
        <dbReference type="Google" id="ProtNLM"/>
    </source>
</evidence>
<dbReference type="Proteomes" id="UP001054252">
    <property type="component" value="Unassembled WGS sequence"/>
</dbReference>
<dbReference type="SUPFAM" id="SSF50965">
    <property type="entry name" value="Galactose oxidase, central domain"/>
    <property type="match status" value="1"/>
</dbReference>
<name>A0AAV5L6K5_9ROSI</name>
<dbReference type="AlphaFoldDB" id="A0AAV5L6K5"/>
<evidence type="ECO:0000256" key="2">
    <source>
        <dbReference type="ARBA" id="ARBA00022737"/>
    </source>
</evidence>
<dbReference type="InterPro" id="IPR015915">
    <property type="entry name" value="Kelch-typ_b-propeller"/>
</dbReference>
<keyword evidence="3" id="KW-0175">Coiled coil</keyword>
<comment type="caution">
    <text evidence="5">The sequence shown here is derived from an EMBL/GenBank/DDBJ whole genome shotgun (WGS) entry which is preliminary data.</text>
</comment>